<feature type="compositionally biased region" description="Polar residues" evidence="1">
    <location>
        <begin position="153"/>
        <end position="166"/>
    </location>
</feature>
<keyword evidence="2" id="KW-0812">Transmembrane</keyword>
<dbReference type="OrthoDB" id="2218769at2759"/>
<evidence type="ECO:0000313" key="4">
    <source>
        <dbReference type="Proteomes" id="UP000053815"/>
    </source>
</evidence>
<feature type="region of interest" description="Disordered" evidence="1">
    <location>
        <begin position="113"/>
        <end position="166"/>
    </location>
</feature>
<accession>A0A0C9MEA7</accession>
<evidence type="ECO:0000313" key="3">
    <source>
        <dbReference type="EMBL" id="GAN09031.1"/>
    </source>
</evidence>
<feature type="transmembrane region" description="Helical" evidence="2">
    <location>
        <begin position="6"/>
        <end position="26"/>
    </location>
</feature>
<name>A0A0C9MEA7_9FUNG</name>
<keyword evidence="2" id="KW-1133">Transmembrane helix</keyword>
<reference evidence="3" key="1">
    <citation type="submission" date="2014-09" db="EMBL/GenBank/DDBJ databases">
        <title>Draft genome sequence of an oleaginous Mucoromycotina fungus Mucor ambiguus NBRC6742.</title>
        <authorList>
            <person name="Takeda I."/>
            <person name="Yamane N."/>
            <person name="Morita T."/>
            <person name="Tamano K."/>
            <person name="Machida M."/>
            <person name="Baker S."/>
            <person name="Koike H."/>
        </authorList>
    </citation>
    <scope>NUCLEOTIDE SEQUENCE</scope>
    <source>
        <strain evidence="3">NBRC 6742</strain>
    </source>
</reference>
<protein>
    <submittedName>
        <fullName evidence="3">Uncharacterized protein</fullName>
    </submittedName>
</protein>
<dbReference type="EMBL" id="DF836528">
    <property type="protein sequence ID" value="GAN09031.1"/>
    <property type="molecule type" value="Genomic_DNA"/>
</dbReference>
<dbReference type="AlphaFoldDB" id="A0A0C9MEA7"/>
<feature type="compositionally biased region" description="Basic and acidic residues" evidence="1">
    <location>
        <begin position="41"/>
        <end position="60"/>
    </location>
</feature>
<dbReference type="Proteomes" id="UP000053815">
    <property type="component" value="Unassembled WGS sequence"/>
</dbReference>
<feature type="compositionally biased region" description="Polar residues" evidence="1">
    <location>
        <begin position="113"/>
        <end position="140"/>
    </location>
</feature>
<gene>
    <name evidence="3" type="ORF">MAM1_0239c08553</name>
</gene>
<keyword evidence="2" id="KW-0472">Membrane</keyword>
<evidence type="ECO:0000256" key="1">
    <source>
        <dbReference type="SAM" id="MobiDB-lite"/>
    </source>
</evidence>
<sequence length="166" mass="18897">MTIDVYNATSFFLCLSTITWATLWFFNSESPLTDPEIALSETERTNRERRQHQSRDDRTRTGGNAHRTSSLHRYDDEIDYTLPSYSEIPPPPTYIKVISSDGDIQINHSEHTLTPTIESSSQNRTSATISNQETPNANTETVDEENMTRIENNRSGNRESLNPTSI</sequence>
<evidence type="ECO:0000256" key="2">
    <source>
        <dbReference type="SAM" id="Phobius"/>
    </source>
</evidence>
<proteinExistence type="predicted"/>
<feature type="region of interest" description="Disordered" evidence="1">
    <location>
        <begin position="36"/>
        <end position="75"/>
    </location>
</feature>
<organism evidence="3">
    <name type="scientific">Mucor ambiguus</name>
    <dbReference type="NCBI Taxonomy" id="91626"/>
    <lineage>
        <taxon>Eukaryota</taxon>
        <taxon>Fungi</taxon>
        <taxon>Fungi incertae sedis</taxon>
        <taxon>Mucoromycota</taxon>
        <taxon>Mucoromycotina</taxon>
        <taxon>Mucoromycetes</taxon>
        <taxon>Mucorales</taxon>
        <taxon>Mucorineae</taxon>
        <taxon>Mucoraceae</taxon>
        <taxon>Mucor</taxon>
    </lineage>
</organism>
<keyword evidence="4" id="KW-1185">Reference proteome</keyword>